<dbReference type="PANTHER" id="PTHR42966">
    <property type="entry name" value="N-ACETYLNEURAMINATE SYNTHASE"/>
    <property type="match status" value="1"/>
</dbReference>
<dbReference type="InterPro" id="IPR036732">
    <property type="entry name" value="AFP_Neu5c_C_sf"/>
</dbReference>
<dbReference type="SUPFAM" id="SSF51569">
    <property type="entry name" value="Aldolase"/>
    <property type="match status" value="1"/>
</dbReference>
<reference evidence="2 3" key="2">
    <citation type="journal article" date="2011" name="ISME J.">
        <title>RNA-seq reveals cooperative metabolic interactions between two termite-gut spirochete species in co-culture.</title>
        <authorList>
            <person name="Rosenthal A.Z."/>
            <person name="Matson E.G."/>
            <person name="Eldar A."/>
            <person name="Leadbetter J.R."/>
        </authorList>
    </citation>
    <scope>NUCLEOTIDE SEQUENCE [LARGE SCALE GENOMIC DNA]</scope>
    <source>
        <strain evidence="3">ATCC BAA-887 / DSM 12427 / ZAS-2</strain>
    </source>
</reference>
<dbReference type="GO" id="GO:0016051">
    <property type="term" value="P:carbohydrate biosynthetic process"/>
    <property type="evidence" value="ECO:0007669"/>
    <property type="project" value="InterPro"/>
</dbReference>
<dbReference type="CDD" id="cd11615">
    <property type="entry name" value="SAF_NeuB_like"/>
    <property type="match status" value="1"/>
</dbReference>
<dbReference type="InterPro" id="IPR013132">
    <property type="entry name" value="PseI/NeuA/B-like_N"/>
</dbReference>
<evidence type="ECO:0000259" key="1">
    <source>
        <dbReference type="PROSITE" id="PS50844"/>
    </source>
</evidence>
<dbReference type="Pfam" id="PF03102">
    <property type="entry name" value="NeuB"/>
    <property type="match status" value="1"/>
</dbReference>
<dbReference type="InterPro" id="IPR057736">
    <property type="entry name" value="SAF_PseI/NeuA/NeuB"/>
</dbReference>
<keyword evidence="3" id="KW-1185">Reference proteome</keyword>
<dbReference type="Gene3D" id="3.20.20.70">
    <property type="entry name" value="Aldolase class I"/>
    <property type="match status" value="1"/>
</dbReference>
<accession>F5YGQ9</accession>
<dbReference type="Gene3D" id="3.90.1210.10">
    <property type="entry name" value="Antifreeze-like/N-acetylneuraminic acid synthase C-terminal domain"/>
    <property type="match status" value="1"/>
</dbReference>
<dbReference type="OrthoDB" id="9814210at2"/>
<evidence type="ECO:0000313" key="3">
    <source>
        <dbReference type="Proteomes" id="UP000009223"/>
    </source>
</evidence>
<feature type="domain" description="AFP-like" evidence="1">
    <location>
        <begin position="309"/>
        <end position="369"/>
    </location>
</feature>
<dbReference type="Proteomes" id="UP000009223">
    <property type="component" value="Chromosome"/>
</dbReference>
<dbReference type="RefSeq" id="WP_015708855.1">
    <property type="nucleotide sequence ID" value="NC_015578.1"/>
</dbReference>
<dbReference type="AlphaFoldDB" id="F5YGQ9"/>
<organism evidence="2 3">
    <name type="scientific">Treponema primitia (strain ATCC BAA-887 / DSM 12427 / ZAS-2)</name>
    <dbReference type="NCBI Taxonomy" id="545694"/>
    <lineage>
        <taxon>Bacteria</taxon>
        <taxon>Pseudomonadati</taxon>
        <taxon>Spirochaetota</taxon>
        <taxon>Spirochaetia</taxon>
        <taxon>Spirochaetales</taxon>
        <taxon>Treponemataceae</taxon>
        <taxon>Treponema</taxon>
    </lineage>
</organism>
<name>F5YGQ9_TREPZ</name>
<dbReference type="GO" id="GO:0047444">
    <property type="term" value="F:N-acylneuraminate-9-phosphate synthase activity"/>
    <property type="evidence" value="ECO:0007669"/>
    <property type="project" value="TreeGrafter"/>
</dbReference>
<dbReference type="EMBL" id="CP001843">
    <property type="protein sequence ID" value="AEF86529.1"/>
    <property type="molecule type" value="Genomic_DNA"/>
</dbReference>
<sequence>MGNKTFTVNGTVYGSENVLVIAELGTSHGGSPEKARELVDAAADAGADCIKFQIVYADEILHPNTGDVDLPGGRMRLYDTFKKLEVDISFYRDLKGYVESRGLLFLASPFGMRSARELWSLKPGLLKIASPELNYTGLLTELASYGLPALLSTGVSRLSDIETALELFPPERACLLHCVTAYPAPEGDYNLRVLRNISSLFGVPVGVSDHSLDPELVPSLAVVMGAVVIEKHFCLSREDSGLDDPIALTPQDFKRMVQAVRRVSVLGAEATLDALKQEQGEDTVEAVLGDGVKRLARAERANYLRTNRSVHANRDIQAGETLVPEDFAVLRTEKILRPGLHPSWESRLVGRKTTRFIPSGEGIVFEDLI</sequence>
<reference evidence="3" key="1">
    <citation type="submission" date="2009-12" db="EMBL/GenBank/DDBJ databases">
        <title>Complete sequence of Treponema primitia strain ZAS-2.</title>
        <authorList>
            <person name="Tetu S.G."/>
            <person name="Matson E."/>
            <person name="Ren Q."/>
            <person name="Seshadri R."/>
            <person name="Elbourne L."/>
            <person name="Hassan K.A."/>
            <person name="Durkin A."/>
            <person name="Radune D."/>
            <person name="Mohamoud Y."/>
            <person name="Shay R."/>
            <person name="Jin S."/>
            <person name="Zhang X."/>
            <person name="Lucey K."/>
            <person name="Ballor N.R."/>
            <person name="Ottesen E."/>
            <person name="Rosenthal R."/>
            <person name="Allen A."/>
            <person name="Leadbetter J.R."/>
            <person name="Paulsen I.T."/>
        </authorList>
    </citation>
    <scope>NUCLEOTIDE SEQUENCE [LARGE SCALE GENOMIC DNA]</scope>
    <source>
        <strain evidence="3">ATCC BAA-887 / DSM 12427 / ZAS-2</strain>
    </source>
</reference>
<dbReference type="InterPro" id="IPR006190">
    <property type="entry name" value="SAF_AFP_Neu5Ac"/>
</dbReference>
<dbReference type="InterPro" id="IPR013785">
    <property type="entry name" value="Aldolase_TIM"/>
</dbReference>
<dbReference type="STRING" id="545694.TREPR_1221"/>
<dbReference type="HOGENOM" id="CLU_040465_0_0_12"/>
<dbReference type="PROSITE" id="PS50844">
    <property type="entry name" value="AFP_LIKE"/>
    <property type="match status" value="1"/>
</dbReference>
<evidence type="ECO:0000313" key="2">
    <source>
        <dbReference type="EMBL" id="AEF86529.1"/>
    </source>
</evidence>
<dbReference type="eggNOG" id="COG2089">
    <property type="taxonomic scope" value="Bacteria"/>
</dbReference>
<dbReference type="KEGG" id="tpi:TREPR_1221"/>
<dbReference type="PANTHER" id="PTHR42966:SF1">
    <property type="entry name" value="SIALIC ACID SYNTHASE"/>
    <property type="match status" value="1"/>
</dbReference>
<dbReference type="Pfam" id="PF08666">
    <property type="entry name" value="SAF"/>
    <property type="match status" value="1"/>
</dbReference>
<dbReference type="SMART" id="SM00858">
    <property type="entry name" value="SAF"/>
    <property type="match status" value="1"/>
</dbReference>
<dbReference type="InterPro" id="IPR013974">
    <property type="entry name" value="SAF"/>
</dbReference>
<dbReference type="SUPFAM" id="SSF51269">
    <property type="entry name" value="AFP III-like domain"/>
    <property type="match status" value="1"/>
</dbReference>
<dbReference type="InterPro" id="IPR051690">
    <property type="entry name" value="PseI-like"/>
</dbReference>
<proteinExistence type="predicted"/>
<gene>
    <name evidence="2" type="ordered locus">TREPR_1221</name>
</gene>
<protein>
    <submittedName>
        <fullName evidence="2">NeuB family protein</fullName>
    </submittedName>
</protein>